<dbReference type="InterPro" id="IPR023395">
    <property type="entry name" value="MCP_dom_sf"/>
</dbReference>
<evidence type="ECO:0000256" key="8">
    <source>
        <dbReference type="ARBA" id="ARBA00023128"/>
    </source>
</evidence>
<dbReference type="Pfam" id="PF00153">
    <property type="entry name" value="Mito_carr"/>
    <property type="match status" value="4"/>
</dbReference>
<evidence type="ECO:0000256" key="2">
    <source>
        <dbReference type="ARBA" id="ARBA00006375"/>
    </source>
</evidence>
<evidence type="ECO:0000256" key="12">
    <source>
        <dbReference type="SAM" id="Phobius"/>
    </source>
</evidence>
<gene>
    <name evidence="13" type="ORF">PYX00_008783</name>
</gene>
<evidence type="ECO:0000256" key="5">
    <source>
        <dbReference type="ARBA" id="ARBA00022737"/>
    </source>
</evidence>
<proteinExistence type="inferred from homology"/>
<dbReference type="GO" id="GO:0005743">
    <property type="term" value="C:mitochondrial inner membrane"/>
    <property type="evidence" value="ECO:0007669"/>
    <property type="project" value="UniProtKB-SubCell"/>
</dbReference>
<keyword evidence="9 10" id="KW-0472">Membrane</keyword>
<accession>A0AAW2HPN4</accession>
<dbReference type="InterPro" id="IPR045315">
    <property type="entry name" value="Mtm1-like"/>
</dbReference>
<evidence type="ECO:0000256" key="7">
    <source>
        <dbReference type="ARBA" id="ARBA00022989"/>
    </source>
</evidence>
<keyword evidence="3 11" id="KW-0813">Transport</keyword>
<dbReference type="Gene3D" id="1.50.40.10">
    <property type="entry name" value="Mitochondrial carrier domain"/>
    <property type="match status" value="1"/>
</dbReference>
<evidence type="ECO:0000256" key="11">
    <source>
        <dbReference type="RuleBase" id="RU000488"/>
    </source>
</evidence>
<dbReference type="EMBL" id="JARGDH010000004">
    <property type="protein sequence ID" value="KAL0271794.1"/>
    <property type="molecule type" value="Genomic_DNA"/>
</dbReference>
<keyword evidence="7 12" id="KW-1133">Transmembrane helix</keyword>
<dbReference type="PANTHER" id="PTHR45760">
    <property type="entry name" value="FI19922P1-RELATED"/>
    <property type="match status" value="1"/>
</dbReference>
<dbReference type="SUPFAM" id="SSF103506">
    <property type="entry name" value="Mitochondrial carrier"/>
    <property type="match status" value="1"/>
</dbReference>
<evidence type="ECO:0008006" key="14">
    <source>
        <dbReference type="Google" id="ProtNLM"/>
    </source>
</evidence>
<evidence type="ECO:0000256" key="9">
    <source>
        <dbReference type="ARBA" id="ARBA00023136"/>
    </source>
</evidence>
<dbReference type="InterPro" id="IPR018108">
    <property type="entry name" value="MCP_transmembrane"/>
</dbReference>
<keyword evidence="8" id="KW-0496">Mitochondrion</keyword>
<keyword evidence="4 10" id="KW-0812">Transmembrane</keyword>
<comment type="caution">
    <text evidence="13">The sequence shown here is derived from an EMBL/GenBank/DDBJ whole genome shotgun (WGS) entry which is preliminary data.</text>
</comment>
<feature type="repeat" description="Solcar" evidence="10">
    <location>
        <begin position="257"/>
        <end position="352"/>
    </location>
</feature>
<dbReference type="PROSITE" id="PS51257">
    <property type="entry name" value="PROKAR_LIPOPROTEIN"/>
    <property type="match status" value="1"/>
</dbReference>
<feature type="repeat" description="Solcar" evidence="10">
    <location>
        <begin position="163"/>
        <end position="247"/>
    </location>
</feature>
<protein>
    <recommendedName>
        <fullName evidence="14">Solute carrier family 25 member 40</fullName>
    </recommendedName>
</protein>
<evidence type="ECO:0000256" key="10">
    <source>
        <dbReference type="PROSITE-ProRule" id="PRU00282"/>
    </source>
</evidence>
<dbReference type="PANTHER" id="PTHR45760:SF2">
    <property type="entry name" value="FI19922P1-RELATED"/>
    <property type="match status" value="1"/>
</dbReference>
<name>A0AAW2HPN4_9NEOP</name>
<comment type="subcellular location">
    <subcellularLocation>
        <location evidence="1">Mitochondrion inner membrane</location>
        <topology evidence="1">Multi-pass membrane protein</topology>
    </subcellularLocation>
</comment>
<keyword evidence="6" id="KW-0999">Mitochondrion inner membrane</keyword>
<feature type="repeat" description="Solcar" evidence="10">
    <location>
        <begin position="10"/>
        <end position="139"/>
    </location>
</feature>
<dbReference type="GO" id="GO:1990542">
    <property type="term" value="P:mitochondrial transmembrane transport"/>
    <property type="evidence" value="ECO:0007669"/>
    <property type="project" value="InterPro"/>
</dbReference>
<comment type="similarity">
    <text evidence="2 11">Belongs to the mitochondrial carrier (TC 2.A.29) family.</text>
</comment>
<evidence type="ECO:0000256" key="4">
    <source>
        <dbReference type="ARBA" id="ARBA00022692"/>
    </source>
</evidence>
<sequence>MAAADPRFRITPAQQTAAACTGALITSIIVTPLDVVKIRLQAQQKAVGNKCFLYCNGLMDHLCPCFSANGNVNTPSPKPHLSPNWYERPGKFSGTFDAFIKISKREGIISLWSGLSPTLVLAIPSTVVYFVTYEQLRVKINDTVYYNRNKTKNITSDMLLDKQPYWVPLVSGATARIWAASLVSPLELIRTKMQSKRLSYLEIGQALRSLWLYHGFTGLWKGLGSTLLRDVPFSAIYWVHYEWFKEHFIPKDNWKSSNFYYSFLAGALSGAVAAFITAPFDVAKTHQQIELGETEIYKEPPGKSKSTTFSVLRKVYSQHGITGIFAGLTPRLVKVAPACAIMVSSFEYGKAYFERHNRLKYANIEN</sequence>
<evidence type="ECO:0000256" key="1">
    <source>
        <dbReference type="ARBA" id="ARBA00004448"/>
    </source>
</evidence>
<evidence type="ECO:0000256" key="6">
    <source>
        <dbReference type="ARBA" id="ARBA00022792"/>
    </source>
</evidence>
<keyword evidence="5" id="KW-0677">Repeat</keyword>
<dbReference type="PROSITE" id="PS50920">
    <property type="entry name" value="SOLCAR"/>
    <property type="match status" value="3"/>
</dbReference>
<dbReference type="AlphaFoldDB" id="A0AAW2HPN4"/>
<organism evidence="13">
    <name type="scientific">Menopon gallinae</name>
    <name type="common">poultry shaft louse</name>
    <dbReference type="NCBI Taxonomy" id="328185"/>
    <lineage>
        <taxon>Eukaryota</taxon>
        <taxon>Metazoa</taxon>
        <taxon>Ecdysozoa</taxon>
        <taxon>Arthropoda</taxon>
        <taxon>Hexapoda</taxon>
        <taxon>Insecta</taxon>
        <taxon>Pterygota</taxon>
        <taxon>Neoptera</taxon>
        <taxon>Paraneoptera</taxon>
        <taxon>Psocodea</taxon>
        <taxon>Troctomorpha</taxon>
        <taxon>Phthiraptera</taxon>
        <taxon>Amblycera</taxon>
        <taxon>Menoponidae</taxon>
        <taxon>Menopon</taxon>
    </lineage>
</organism>
<reference evidence="13" key="1">
    <citation type="journal article" date="2024" name="Gigascience">
        <title>Chromosome-level genome of the poultry shaft louse Menopon gallinae provides insight into the host-switching and adaptive evolution of parasitic lice.</title>
        <authorList>
            <person name="Xu Y."/>
            <person name="Ma L."/>
            <person name="Liu S."/>
            <person name="Liang Y."/>
            <person name="Liu Q."/>
            <person name="He Z."/>
            <person name="Tian L."/>
            <person name="Duan Y."/>
            <person name="Cai W."/>
            <person name="Li H."/>
            <person name="Song F."/>
        </authorList>
    </citation>
    <scope>NUCLEOTIDE SEQUENCE</scope>
    <source>
        <strain evidence="13">Cailab_2023a</strain>
    </source>
</reference>
<feature type="transmembrane region" description="Helical" evidence="12">
    <location>
        <begin position="109"/>
        <end position="131"/>
    </location>
</feature>
<evidence type="ECO:0000256" key="3">
    <source>
        <dbReference type="ARBA" id="ARBA00022448"/>
    </source>
</evidence>
<evidence type="ECO:0000313" key="13">
    <source>
        <dbReference type="EMBL" id="KAL0271794.1"/>
    </source>
</evidence>
<feature type="transmembrane region" description="Helical" evidence="12">
    <location>
        <begin position="259"/>
        <end position="280"/>
    </location>
</feature>